<dbReference type="eggNOG" id="KOG0017">
    <property type="taxonomic scope" value="Eukaryota"/>
</dbReference>
<dbReference type="InterPro" id="IPR000477">
    <property type="entry name" value="RT_dom"/>
</dbReference>
<evidence type="ECO:0000313" key="3">
    <source>
        <dbReference type="EnsemblMetazoa" id="Aqu2.1.22729_001"/>
    </source>
</evidence>
<dbReference type="AlphaFoldDB" id="A0A1X7U5C2"/>
<dbReference type="InParanoid" id="A0A1X7U5C2"/>
<dbReference type="InterPro" id="IPR043502">
    <property type="entry name" value="DNA/RNA_pol_sf"/>
</dbReference>
<dbReference type="SUPFAM" id="SSF56672">
    <property type="entry name" value="DNA/RNA polymerases"/>
    <property type="match status" value="1"/>
</dbReference>
<feature type="domain" description="Reverse transcriptase/retrotransposon-derived protein RNase H-like" evidence="2">
    <location>
        <begin position="181"/>
        <end position="228"/>
    </location>
</feature>
<dbReference type="STRING" id="400682.A0A1X7U5C2"/>
<dbReference type="Gene3D" id="3.30.70.270">
    <property type="match status" value="1"/>
</dbReference>
<proteinExistence type="predicted"/>
<feature type="domain" description="Reverse transcriptase" evidence="1">
    <location>
        <begin position="78"/>
        <end position="149"/>
    </location>
</feature>
<evidence type="ECO:0008006" key="4">
    <source>
        <dbReference type="Google" id="ProtNLM"/>
    </source>
</evidence>
<dbReference type="Pfam" id="PF17919">
    <property type="entry name" value="RT_RNaseH_2"/>
    <property type="match status" value="1"/>
</dbReference>
<dbReference type="EnsemblMetazoa" id="Aqu2.1.22729_001">
    <property type="protein sequence ID" value="Aqu2.1.22729_001"/>
    <property type="gene ID" value="Aqu2.1.22729"/>
</dbReference>
<dbReference type="PANTHER" id="PTHR37984">
    <property type="entry name" value="PROTEIN CBG26694"/>
    <property type="match status" value="1"/>
</dbReference>
<dbReference type="InterPro" id="IPR050951">
    <property type="entry name" value="Retrovirus_Pol_polyprotein"/>
</dbReference>
<evidence type="ECO:0000259" key="2">
    <source>
        <dbReference type="Pfam" id="PF17919"/>
    </source>
</evidence>
<evidence type="ECO:0000259" key="1">
    <source>
        <dbReference type="Pfam" id="PF00078"/>
    </source>
</evidence>
<dbReference type="InterPro" id="IPR041577">
    <property type="entry name" value="RT_RNaseH_2"/>
</dbReference>
<dbReference type="PANTHER" id="PTHR37984:SF13">
    <property type="entry name" value="RIBONUCLEASE H"/>
    <property type="match status" value="1"/>
</dbReference>
<accession>A0A1X7U5C2</accession>
<dbReference type="InterPro" id="IPR043128">
    <property type="entry name" value="Rev_trsase/Diguanyl_cyclase"/>
</dbReference>
<name>A0A1X7U5C2_AMPQE</name>
<reference evidence="3" key="1">
    <citation type="submission" date="2017-05" db="UniProtKB">
        <authorList>
            <consortium name="EnsemblMetazoa"/>
        </authorList>
    </citation>
    <scope>IDENTIFICATION</scope>
</reference>
<protein>
    <recommendedName>
        <fullName evidence="4">Reverse transcriptase domain-containing protein</fullName>
    </recommendedName>
</protein>
<sequence>CGRYLPVSDDYTPFADCSGKWTNTHGLQLAGTYSTSSMDNVCKKHKRIFTPERGKLQGFAAKLYIETEAKPRFFCPQPIALSLKQKRLPFGVSSAPLLFQRTVENLLSGLNHVSVYLDDILVTEINEADHLQNLHAVLQGLKEAESKVEAICKAPTPTNVTELKLFLGLLVYYLTDVKWKWTTDHQEAFQQAKSLLHSSSVLVHYDEKKPLIIACDAFHYGLGAILSH</sequence>
<dbReference type="Pfam" id="PF00078">
    <property type="entry name" value="RVT_1"/>
    <property type="match status" value="1"/>
</dbReference>
<organism evidence="3">
    <name type="scientific">Amphimedon queenslandica</name>
    <name type="common">Sponge</name>
    <dbReference type="NCBI Taxonomy" id="400682"/>
    <lineage>
        <taxon>Eukaryota</taxon>
        <taxon>Metazoa</taxon>
        <taxon>Porifera</taxon>
        <taxon>Demospongiae</taxon>
        <taxon>Heteroscleromorpha</taxon>
        <taxon>Haplosclerida</taxon>
        <taxon>Niphatidae</taxon>
        <taxon>Amphimedon</taxon>
    </lineage>
</organism>